<dbReference type="InterPro" id="IPR051448">
    <property type="entry name" value="CdaR-like_regulators"/>
</dbReference>
<gene>
    <name evidence="3" type="ORF">Cst04h_29260</name>
</gene>
<evidence type="ECO:0000259" key="2">
    <source>
        <dbReference type="Pfam" id="PF14361"/>
    </source>
</evidence>
<dbReference type="AlphaFoldDB" id="A0ABC9ZS95"/>
<accession>A0ABC9ZS95</accession>
<protein>
    <recommendedName>
        <fullName evidence="5">Sugar diacid utilization regulator</fullName>
    </recommendedName>
</protein>
<feature type="domain" description="PucR C-terminal helix-turn-helix" evidence="1">
    <location>
        <begin position="332"/>
        <end position="388"/>
    </location>
</feature>
<evidence type="ECO:0000259" key="1">
    <source>
        <dbReference type="Pfam" id="PF13556"/>
    </source>
</evidence>
<evidence type="ECO:0000313" key="3">
    <source>
        <dbReference type="EMBL" id="GEA44756.1"/>
    </source>
</evidence>
<dbReference type="RefSeq" id="WP_420686468.1">
    <property type="nucleotide sequence ID" value="NZ_JBMFED010000015.1"/>
</dbReference>
<dbReference type="PANTHER" id="PTHR33744:SF15">
    <property type="entry name" value="CARBOHYDRATE DIACID REGULATOR"/>
    <property type="match status" value="1"/>
</dbReference>
<reference evidence="3 4" key="1">
    <citation type="submission" date="2019-06" db="EMBL/GenBank/DDBJ databases">
        <title>Draft genome sequence of Corynebacterium striatum NBRC 15291.</title>
        <authorList>
            <person name="Miura T."/>
            <person name="Furukawa M."/>
            <person name="Shimamura M."/>
            <person name="Ohyama Y."/>
            <person name="Yamazoe A."/>
            <person name="Kawasaki H."/>
        </authorList>
    </citation>
    <scope>NUCLEOTIDE SEQUENCE [LARGE SCALE GENOMIC DNA]</scope>
    <source>
        <strain evidence="3 4">NBRC 15291</strain>
    </source>
</reference>
<name>A0ABC9ZS95_CORST</name>
<dbReference type="Proteomes" id="UP000315234">
    <property type="component" value="Unassembled WGS sequence"/>
</dbReference>
<dbReference type="InterPro" id="IPR025751">
    <property type="entry name" value="RsbRD_N_dom"/>
</dbReference>
<comment type="caution">
    <text evidence="3">The sequence shown here is derived from an EMBL/GenBank/DDBJ whole genome shotgun (WGS) entry which is preliminary data.</text>
</comment>
<organism evidence="3 4">
    <name type="scientific">Corynebacterium striatum</name>
    <dbReference type="NCBI Taxonomy" id="43770"/>
    <lineage>
        <taxon>Bacteria</taxon>
        <taxon>Bacillati</taxon>
        <taxon>Actinomycetota</taxon>
        <taxon>Actinomycetes</taxon>
        <taxon>Mycobacteriales</taxon>
        <taxon>Corynebacteriaceae</taxon>
        <taxon>Corynebacterium</taxon>
    </lineage>
</organism>
<dbReference type="InterPro" id="IPR025736">
    <property type="entry name" value="PucR_C-HTH_dom"/>
</dbReference>
<dbReference type="Pfam" id="PF14361">
    <property type="entry name" value="RsbRD_N"/>
    <property type="match status" value="1"/>
</dbReference>
<feature type="domain" description="RsbT co-antagonist protein RsbRD N-terminal" evidence="2">
    <location>
        <begin position="20"/>
        <end position="149"/>
    </location>
</feature>
<dbReference type="EMBL" id="BJLD01000021">
    <property type="protein sequence ID" value="GEA44756.1"/>
    <property type="molecule type" value="Genomic_DNA"/>
</dbReference>
<evidence type="ECO:0000313" key="4">
    <source>
        <dbReference type="Proteomes" id="UP000315234"/>
    </source>
</evidence>
<dbReference type="PANTHER" id="PTHR33744">
    <property type="entry name" value="CARBOHYDRATE DIACID REGULATOR"/>
    <property type="match status" value="1"/>
</dbReference>
<dbReference type="Gene3D" id="1.10.10.2840">
    <property type="entry name" value="PucR C-terminal helix-turn-helix domain"/>
    <property type="match status" value="1"/>
</dbReference>
<evidence type="ECO:0008006" key="5">
    <source>
        <dbReference type="Google" id="ProtNLM"/>
    </source>
</evidence>
<dbReference type="InterPro" id="IPR042070">
    <property type="entry name" value="PucR_C-HTH_sf"/>
</dbReference>
<sequence>MEEALLWKEMLLALEKELEALSQAHLEEVRRRKLYIGTRVSERELHQASAVLFRTILHRLLNGRDSQASYAQKLNAALCKIARTRARQGVNLEELSVVVRANFIVLWRALNERAEDGQILVQFLEELYEEVEVAALEIRTEYMAERALIEGDNNLIVRRILDELFASEDLDESQIGRLAEAIGTEIQREYCVLIAPMSAATKAEDIAEELMTEGRAFWLYFNNSFCIFWAKAFGATPEAMVSMLHLENEWCLVNAHVYGLQNLRKQAIGLTRIAAATKFGQGAHAAGAKRLSFVEDLLPVVLARYAEEVLPGYLSVPLEELLGVGEKERDQLVETVDAYLRTGSVKATSEQTYCHRNTVINRLKSFESCTGLSPLTIEDAGRIRMLLAILPLHLEA</sequence>
<proteinExistence type="predicted"/>
<dbReference type="Pfam" id="PF13556">
    <property type="entry name" value="HTH_30"/>
    <property type="match status" value="1"/>
</dbReference>